<accession>A0A1B0XW32</accession>
<dbReference type="GeneID" id="30306987"/>
<dbReference type="EMBL" id="KX236333">
    <property type="protein sequence ID" value="ANH51345.1"/>
    <property type="molecule type" value="Genomic_DNA"/>
</dbReference>
<gene>
    <name evidence="1" type="ORF">PC14_00052</name>
</gene>
<evidence type="ECO:0000313" key="1">
    <source>
        <dbReference type="EMBL" id="ANH51345.1"/>
    </source>
</evidence>
<protein>
    <submittedName>
        <fullName evidence="1">Uncharacterized protein</fullName>
    </submittedName>
</protein>
<sequence>MFVKIKELICKFVNFKTLQKFITTDRQFIIEGQNGMKYSGDFFFVDEGGCICKISDGSYVGTMVKSSK</sequence>
<evidence type="ECO:0000313" key="2">
    <source>
        <dbReference type="Proteomes" id="UP000202854"/>
    </source>
</evidence>
<reference evidence="1 2" key="1">
    <citation type="submission" date="2016-05" db="EMBL/GenBank/DDBJ databases">
        <title>Campylobacter bacteriophages isolated in Slovenia.</title>
        <authorList>
            <person name="Janez N."/>
            <person name="Peterka M."/>
            <person name="Accetto T."/>
        </authorList>
    </citation>
    <scope>NUCLEOTIDE SEQUENCE [LARGE SCALE GENOMIC DNA]</scope>
    <source>
        <strain evidence="1 2">PC14</strain>
    </source>
</reference>
<dbReference type="RefSeq" id="YP_009321651.1">
    <property type="nucleotide sequence ID" value="NC_031909.1"/>
</dbReference>
<proteinExistence type="predicted"/>
<dbReference type="Proteomes" id="UP000202854">
    <property type="component" value="Segment"/>
</dbReference>
<dbReference type="KEGG" id="vg:30306987"/>
<organism evidence="1 2">
    <name type="scientific">Campylobacter phage PC14</name>
    <dbReference type="NCBI Taxonomy" id="1541686"/>
    <lineage>
        <taxon>Viruses</taxon>
        <taxon>Duplodnaviria</taxon>
        <taxon>Heunggongvirae</taxon>
        <taxon>Uroviricota</taxon>
        <taxon>Caudoviricetes</taxon>
        <taxon>Connertonviridae</taxon>
        <taxon>Fletchervirus</taxon>
        <taxon>Fletchervirus NCTC12673</taxon>
    </lineage>
</organism>
<name>A0A1B0XW32_9CAUD</name>